<dbReference type="PROSITE" id="PS51332">
    <property type="entry name" value="B12_BINDING"/>
    <property type="match status" value="1"/>
</dbReference>
<evidence type="ECO:0000313" key="9">
    <source>
        <dbReference type="EMBL" id="EKX54163.1"/>
    </source>
</evidence>
<dbReference type="NCBIfam" id="NF006944">
    <property type="entry name" value="PRK09426.1"/>
    <property type="match status" value="1"/>
</dbReference>
<dbReference type="InterPro" id="IPR058549">
    <property type="entry name" value="MeMalonylCoA_mutase_a/b_site"/>
</dbReference>
<dbReference type="EMBL" id="JH992968">
    <property type="protein sequence ID" value="EKX54163.1"/>
    <property type="molecule type" value="Genomic_DNA"/>
</dbReference>
<keyword evidence="11" id="KW-1185">Reference proteome</keyword>
<dbReference type="PANTHER" id="PTHR48101">
    <property type="entry name" value="METHYLMALONYL-COA MUTASE, MITOCHONDRIAL-RELATED"/>
    <property type="match status" value="1"/>
</dbReference>
<dbReference type="GO" id="GO:0046872">
    <property type="term" value="F:metal ion binding"/>
    <property type="evidence" value="ECO:0007669"/>
    <property type="project" value="UniProtKB-KW"/>
</dbReference>
<feature type="domain" description="B12-binding" evidence="8">
    <location>
        <begin position="579"/>
        <end position="712"/>
    </location>
</feature>
<dbReference type="PANTHER" id="PTHR48101:SF4">
    <property type="entry name" value="METHYLMALONYL-COA MUTASE, MITOCHONDRIAL"/>
    <property type="match status" value="1"/>
</dbReference>
<dbReference type="InterPro" id="IPR036724">
    <property type="entry name" value="Cobalamin-bd_sf"/>
</dbReference>
<dbReference type="GO" id="GO:0019678">
    <property type="term" value="P:propionate metabolic process, methylmalonyl pathway"/>
    <property type="evidence" value="ECO:0007669"/>
    <property type="project" value="TreeGrafter"/>
</dbReference>
<dbReference type="EC" id="5.4.99.2" evidence="3"/>
<keyword evidence="4" id="KW-0846">Cobalamin</keyword>
<dbReference type="Pfam" id="PF01642">
    <property type="entry name" value="MM_CoA_mutase"/>
    <property type="match status" value="1"/>
</dbReference>
<dbReference type="EnsemblProtists" id="EKX54163">
    <property type="protein sequence ID" value="EKX54163"/>
    <property type="gene ID" value="GUITHDRAFT_159175"/>
</dbReference>
<evidence type="ECO:0000313" key="10">
    <source>
        <dbReference type="EnsemblProtists" id="EKX54163"/>
    </source>
</evidence>
<evidence type="ECO:0000256" key="1">
    <source>
        <dbReference type="ARBA" id="ARBA00001922"/>
    </source>
</evidence>
<proteinExistence type="inferred from homology"/>
<dbReference type="InterPro" id="IPR006158">
    <property type="entry name" value="Cobalamin-bd"/>
</dbReference>
<organism evidence="9">
    <name type="scientific">Guillardia theta (strain CCMP2712)</name>
    <name type="common">Cryptophyte</name>
    <dbReference type="NCBI Taxonomy" id="905079"/>
    <lineage>
        <taxon>Eukaryota</taxon>
        <taxon>Cryptophyceae</taxon>
        <taxon>Pyrenomonadales</taxon>
        <taxon>Geminigeraceae</taxon>
        <taxon>Guillardia</taxon>
    </lineage>
</organism>
<evidence type="ECO:0000256" key="4">
    <source>
        <dbReference type="ARBA" id="ARBA00022628"/>
    </source>
</evidence>
<dbReference type="Proteomes" id="UP000011087">
    <property type="component" value="Unassembled WGS sequence"/>
</dbReference>
<dbReference type="GO" id="GO:0031419">
    <property type="term" value="F:cobalamin binding"/>
    <property type="evidence" value="ECO:0007669"/>
    <property type="project" value="UniProtKB-KW"/>
</dbReference>
<dbReference type="eggNOG" id="ENOG502QQ7X">
    <property type="taxonomic scope" value="Eukaryota"/>
</dbReference>
<dbReference type="RefSeq" id="XP_005841143.1">
    <property type="nucleotide sequence ID" value="XM_005841086.1"/>
</dbReference>
<dbReference type="Gene3D" id="3.40.50.280">
    <property type="entry name" value="Cobalamin-binding domain"/>
    <property type="match status" value="1"/>
</dbReference>
<comment type="cofactor">
    <cofactor evidence="1">
        <name>adenosylcob(III)alamin</name>
        <dbReference type="ChEBI" id="CHEBI:18408"/>
    </cofactor>
</comment>
<sequence>MSYLRLSQRSLWKAGQSFEFPEKWAKLAKKETGFEDPGNQLLWNTPEGIYVKPLYLPRDIDMKEISEDLPGVYPFTRGPYATMYTQKPWTIRQYAGFSTAEASNAFYKKSIAAGGQGLSVAFDLPTHRGYDSDNERAMGDVGLAGVAIDTVEDMKVLFNGIALDKISVSMTMNGAVLPVMAFYIVAAMESGVTPEKLTGTIQNDILKEYMTRNTYIYPPEPSLRIISDIMGYCSKNMPRFNTISISGYHMQEAGAPAHLELGFTIADGIEYVRCGTAAGASVDDLAPRFSFFFGIGMNFYMEVAKLRAARKLWAHVMKKYFNPKKEKSLLLRTHCQTSGYSLQAQDPYNNVVRTTIEAMAAVMGGTQSLHTNSFDEAIALPTEFSARIARNTQLILQHETGISKVIDPWAGSYMMEALTQELYNSGLAIVEEIEALGGMAKAVESGMPKLKIEECAARKQARIDAGLDVVVGVNKYKPEKEQKVDAFIIDNQAVKESQLKKLASVKSSRDQAKVDKALADLKVRATLGEISETLADIFGRHKGGLKINVGAYSSEYGNSDEVTKTRELVDKFAKEAGRRPRILVAKMGQDGHDRGQKVIASGFADLGWDVDIGSLFATPNEVAVQALDADVHVVGISTQAAGHRTLVPALVKELETLSKSAGLKVAPKVVVGGVIPEGDYDMLYQAGAVAVFGPGTQIPAAVREVLSKLQPQ</sequence>
<dbReference type="GeneID" id="17310606"/>
<dbReference type="CDD" id="cd03679">
    <property type="entry name" value="MM_CoA_mutase_alpha_like"/>
    <property type="match status" value="1"/>
</dbReference>
<dbReference type="KEGG" id="gtt:GUITHDRAFT_159175"/>
<dbReference type="STRING" id="905079.L1K1A6"/>
<evidence type="ECO:0000259" key="8">
    <source>
        <dbReference type="PROSITE" id="PS51332"/>
    </source>
</evidence>
<dbReference type="Gene3D" id="3.20.20.240">
    <property type="entry name" value="Methylmalonyl-CoA mutase"/>
    <property type="match status" value="1"/>
</dbReference>
<dbReference type="InterPro" id="IPR006098">
    <property type="entry name" value="MMCoA_mutase_a_cat"/>
</dbReference>
<evidence type="ECO:0000313" key="11">
    <source>
        <dbReference type="Proteomes" id="UP000011087"/>
    </source>
</evidence>
<reference evidence="11" key="2">
    <citation type="submission" date="2012-11" db="EMBL/GenBank/DDBJ databases">
        <authorList>
            <person name="Kuo A."/>
            <person name="Curtis B.A."/>
            <person name="Tanifuji G."/>
            <person name="Burki F."/>
            <person name="Gruber A."/>
            <person name="Irimia M."/>
            <person name="Maruyama S."/>
            <person name="Arias M.C."/>
            <person name="Ball S.G."/>
            <person name="Gile G.H."/>
            <person name="Hirakawa Y."/>
            <person name="Hopkins J.F."/>
            <person name="Rensing S.A."/>
            <person name="Schmutz J."/>
            <person name="Symeonidi A."/>
            <person name="Elias M."/>
            <person name="Eveleigh R.J."/>
            <person name="Herman E.K."/>
            <person name="Klute M.J."/>
            <person name="Nakayama T."/>
            <person name="Obornik M."/>
            <person name="Reyes-Prieto A."/>
            <person name="Armbrust E.V."/>
            <person name="Aves S.J."/>
            <person name="Beiko R.G."/>
            <person name="Coutinho P."/>
            <person name="Dacks J.B."/>
            <person name="Durnford D.G."/>
            <person name="Fast N.M."/>
            <person name="Green B.R."/>
            <person name="Grisdale C."/>
            <person name="Hempe F."/>
            <person name="Henrissat B."/>
            <person name="Hoppner M.P."/>
            <person name="Ishida K.-I."/>
            <person name="Kim E."/>
            <person name="Koreny L."/>
            <person name="Kroth P.G."/>
            <person name="Liu Y."/>
            <person name="Malik S.-B."/>
            <person name="Maier U.G."/>
            <person name="McRose D."/>
            <person name="Mock T."/>
            <person name="Neilson J.A."/>
            <person name="Onodera N.T."/>
            <person name="Poole A.M."/>
            <person name="Pritham E.J."/>
            <person name="Richards T.A."/>
            <person name="Rocap G."/>
            <person name="Roy S.W."/>
            <person name="Sarai C."/>
            <person name="Schaack S."/>
            <person name="Shirato S."/>
            <person name="Slamovits C.H."/>
            <person name="Spencer D.F."/>
            <person name="Suzuki S."/>
            <person name="Worden A.Z."/>
            <person name="Zauner S."/>
            <person name="Barry K."/>
            <person name="Bell C."/>
            <person name="Bharti A.K."/>
            <person name="Crow J.A."/>
            <person name="Grimwood J."/>
            <person name="Kramer R."/>
            <person name="Lindquist E."/>
            <person name="Lucas S."/>
            <person name="Salamov A."/>
            <person name="McFadden G.I."/>
            <person name="Lane C.E."/>
            <person name="Keeling P.J."/>
            <person name="Gray M.W."/>
            <person name="Grigoriev I.V."/>
            <person name="Archibald J.M."/>
        </authorList>
    </citation>
    <scope>NUCLEOTIDE SEQUENCE</scope>
    <source>
        <strain evidence="11">CCMP2712</strain>
    </source>
</reference>
<dbReference type="NCBIfam" id="TIGR00641">
    <property type="entry name" value="acid_CoA_mut_N"/>
    <property type="match status" value="1"/>
</dbReference>
<keyword evidence="5" id="KW-0479">Metal-binding</keyword>
<dbReference type="AlphaFoldDB" id="L1K1A6"/>
<reference evidence="10" key="3">
    <citation type="submission" date="2016-03" db="UniProtKB">
        <authorList>
            <consortium name="EnsemblProtists"/>
        </authorList>
    </citation>
    <scope>IDENTIFICATION</scope>
</reference>
<dbReference type="InterPro" id="IPR006099">
    <property type="entry name" value="MeMalonylCoA_mutase_a/b_cat"/>
</dbReference>
<name>L1K1A6_GUITC</name>
<dbReference type="GO" id="GO:0004494">
    <property type="term" value="F:methylmalonyl-CoA mutase activity"/>
    <property type="evidence" value="ECO:0007669"/>
    <property type="project" value="UniProtKB-EC"/>
</dbReference>
<evidence type="ECO:0000256" key="6">
    <source>
        <dbReference type="ARBA" id="ARBA00023235"/>
    </source>
</evidence>
<dbReference type="InterPro" id="IPR016176">
    <property type="entry name" value="Cbl-dep_enz_cat"/>
</dbReference>
<dbReference type="GO" id="GO:0005739">
    <property type="term" value="C:mitochondrion"/>
    <property type="evidence" value="ECO:0007669"/>
    <property type="project" value="TreeGrafter"/>
</dbReference>
<dbReference type="HOGENOM" id="CLU_009523_3_1_1"/>
<evidence type="ECO:0000256" key="5">
    <source>
        <dbReference type="ARBA" id="ARBA00022723"/>
    </source>
</evidence>
<protein>
    <recommendedName>
        <fullName evidence="3">methylmalonyl-CoA mutase</fullName>
        <ecNumber evidence="3">5.4.99.2</ecNumber>
    </recommendedName>
</protein>
<keyword evidence="6" id="KW-0413">Isomerase</keyword>
<gene>
    <name evidence="9" type="ORF">GUITHDRAFT_159175</name>
</gene>
<evidence type="ECO:0000256" key="3">
    <source>
        <dbReference type="ARBA" id="ARBA00012398"/>
    </source>
</evidence>
<dbReference type="PaxDb" id="55529-EKX54163"/>
<evidence type="ECO:0000256" key="7">
    <source>
        <dbReference type="ARBA" id="ARBA00023285"/>
    </source>
</evidence>
<dbReference type="OMA" id="IQEETHI"/>
<dbReference type="NCBIfam" id="TIGR00640">
    <property type="entry name" value="acid_CoA_mut_C"/>
    <property type="match status" value="1"/>
</dbReference>
<evidence type="ECO:0000256" key="2">
    <source>
        <dbReference type="ARBA" id="ARBA00008465"/>
    </source>
</evidence>
<keyword evidence="7" id="KW-0170">Cobalt</keyword>
<dbReference type="OrthoDB" id="198977at2759"/>
<dbReference type="InterPro" id="IPR006159">
    <property type="entry name" value="Acid_CoA_mut_C"/>
</dbReference>
<dbReference type="PROSITE" id="PS00544">
    <property type="entry name" value="METMALONYL_COA_MUTASE"/>
    <property type="match status" value="1"/>
</dbReference>
<accession>L1K1A6</accession>
<dbReference type="FunFam" id="3.20.20.240:FF:000001">
    <property type="entry name" value="Probable methylmalonyl-coa mutase"/>
    <property type="match status" value="1"/>
</dbReference>
<reference evidence="9 11" key="1">
    <citation type="journal article" date="2012" name="Nature">
        <title>Algal genomes reveal evolutionary mosaicism and the fate of nucleomorphs.</title>
        <authorList>
            <consortium name="DOE Joint Genome Institute"/>
            <person name="Curtis B.A."/>
            <person name="Tanifuji G."/>
            <person name="Burki F."/>
            <person name="Gruber A."/>
            <person name="Irimia M."/>
            <person name="Maruyama S."/>
            <person name="Arias M.C."/>
            <person name="Ball S.G."/>
            <person name="Gile G.H."/>
            <person name="Hirakawa Y."/>
            <person name="Hopkins J.F."/>
            <person name="Kuo A."/>
            <person name="Rensing S.A."/>
            <person name="Schmutz J."/>
            <person name="Symeonidi A."/>
            <person name="Elias M."/>
            <person name="Eveleigh R.J."/>
            <person name="Herman E.K."/>
            <person name="Klute M.J."/>
            <person name="Nakayama T."/>
            <person name="Obornik M."/>
            <person name="Reyes-Prieto A."/>
            <person name="Armbrust E.V."/>
            <person name="Aves S.J."/>
            <person name="Beiko R.G."/>
            <person name="Coutinho P."/>
            <person name="Dacks J.B."/>
            <person name="Durnford D.G."/>
            <person name="Fast N.M."/>
            <person name="Green B.R."/>
            <person name="Grisdale C.J."/>
            <person name="Hempel F."/>
            <person name="Henrissat B."/>
            <person name="Hoppner M.P."/>
            <person name="Ishida K."/>
            <person name="Kim E."/>
            <person name="Koreny L."/>
            <person name="Kroth P.G."/>
            <person name="Liu Y."/>
            <person name="Malik S.B."/>
            <person name="Maier U.G."/>
            <person name="McRose D."/>
            <person name="Mock T."/>
            <person name="Neilson J.A."/>
            <person name="Onodera N.T."/>
            <person name="Poole A.M."/>
            <person name="Pritham E.J."/>
            <person name="Richards T.A."/>
            <person name="Rocap G."/>
            <person name="Roy S.W."/>
            <person name="Sarai C."/>
            <person name="Schaack S."/>
            <person name="Shirato S."/>
            <person name="Slamovits C.H."/>
            <person name="Spencer D.F."/>
            <person name="Suzuki S."/>
            <person name="Worden A.Z."/>
            <person name="Zauner S."/>
            <person name="Barry K."/>
            <person name="Bell C."/>
            <person name="Bharti A.K."/>
            <person name="Crow J.A."/>
            <person name="Grimwood J."/>
            <person name="Kramer R."/>
            <person name="Lindquist E."/>
            <person name="Lucas S."/>
            <person name="Salamov A."/>
            <person name="McFadden G.I."/>
            <person name="Lane C.E."/>
            <person name="Keeling P.J."/>
            <person name="Gray M.W."/>
            <person name="Grigoriev I.V."/>
            <person name="Archibald J.M."/>
        </authorList>
    </citation>
    <scope>NUCLEOTIDE SEQUENCE</scope>
    <source>
        <strain evidence="9 11">CCMP2712</strain>
    </source>
</reference>
<dbReference type="CDD" id="cd02071">
    <property type="entry name" value="MM_CoA_mut_B12_BD"/>
    <property type="match status" value="1"/>
</dbReference>
<dbReference type="SUPFAM" id="SSF51703">
    <property type="entry name" value="Cobalamin (vitamin B12)-dependent enzymes"/>
    <property type="match status" value="1"/>
</dbReference>
<dbReference type="SUPFAM" id="SSF52242">
    <property type="entry name" value="Cobalamin (vitamin B12)-binding domain"/>
    <property type="match status" value="1"/>
</dbReference>
<dbReference type="Pfam" id="PF02310">
    <property type="entry name" value="B12-binding"/>
    <property type="match status" value="1"/>
</dbReference>
<comment type="similarity">
    <text evidence="2">Belongs to the methylmalonyl-CoA mutase family.</text>
</comment>